<dbReference type="SUPFAM" id="SSF63491">
    <property type="entry name" value="BAG domain"/>
    <property type="match status" value="1"/>
</dbReference>
<evidence type="ECO:0000259" key="3">
    <source>
        <dbReference type="Pfam" id="PF02179"/>
    </source>
</evidence>
<feature type="compositionally biased region" description="Low complexity" evidence="2">
    <location>
        <begin position="479"/>
        <end position="497"/>
    </location>
</feature>
<feature type="compositionally biased region" description="Low complexity" evidence="2">
    <location>
        <begin position="304"/>
        <end position="314"/>
    </location>
</feature>
<accession>A0A8H5HDU4</accession>
<feature type="compositionally biased region" description="Low complexity" evidence="2">
    <location>
        <begin position="449"/>
        <end position="458"/>
    </location>
</feature>
<dbReference type="Proteomes" id="UP000518752">
    <property type="component" value="Unassembled WGS sequence"/>
</dbReference>
<evidence type="ECO:0000313" key="5">
    <source>
        <dbReference type="Proteomes" id="UP000518752"/>
    </source>
</evidence>
<sequence length="659" mass="73754">MLHFISPSSSYSRPQSTYHARPQSNYLSQLLAEREERELLRRLDEIQLQKQRDRFVHSRRRRTLSSFGYDSYSPYYPEDEEFVYTPRQRQHELEIEYLRRKAEQEAEIIALKRDEEELRLKELALRRQQKESRLRAFHCQQKQLEANAPATQNKISPARSESLQAHVPECLPSNYNRPMLEQQPTWAAASLPTPQTSEDVLRLVFNSQRHATAPAPENRGERSAQKTQTKGAESPSLDDQLLSRLHNNSFPPVLLPLLEVIEKETLIPESSGDVRKALDSIRNIETTVKALQSDFSFPSQIDFSPASSRSPSPARGDEDEDDTASSIVSETDTGSIRKLGYTPQNYPIRSYEQSLTRLLVQLDEIESHGNSEVRVRRRAVVGLVERALDKLEKEVEEKWSVWNRNQSRRVEREVKEGIVEKETSLDSAPTTSSAIADGDQGFGTFGSFPTAPATASTTLDQETVVDADRVPNPENNIQESSLSSTATAIETSSIPSAEQPSYAEVVIHQIEDDTIRSSSSYPSTHLDSDSDSPSSTFPQQAKTGTTESGDTQTAAPTPTEESQFSSAKPRDEAFGSSSSPASGDDDNSWSLSRNDEDALDLDLLEHEETGAVEAEEAEKVKEEPELDHKSEDEDQQQEGLEVGADAESEAGSDWLEVEA</sequence>
<feature type="region of interest" description="Disordered" evidence="2">
    <location>
        <begin position="421"/>
        <end position="500"/>
    </location>
</feature>
<evidence type="ECO:0000313" key="4">
    <source>
        <dbReference type="EMBL" id="KAF5381509.1"/>
    </source>
</evidence>
<dbReference type="InterPro" id="IPR003103">
    <property type="entry name" value="BAG_domain"/>
</dbReference>
<feature type="compositionally biased region" description="Polar residues" evidence="2">
    <location>
        <begin position="516"/>
        <end position="525"/>
    </location>
</feature>
<feature type="region of interest" description="Disordered" evidence="2">
    <location>
        <begin position="299"/>
        <end position="342"/>
    </location>
</feature>
<dbReference type="OrthoDB" id="333905at2759"/>
<dbReference type="InterPro" id="IPR036533">
    <property type="entry name" value="BAG_dom_sf"/>
</dbReference>
<keyword evidence="1" id="KW-0175">Coiled coil</keyword>
<comment type="caution">
    <text evidence="4">The sequence shown here is derived from an EMBL/GenBank/DDBJ whole genome shotgun (WGS) entry which is preliminary data.</text>
</comment>
<reference evidence="4 5" key="1">
    <citation type="journal article" date="2020" name="ISME J.">
        <title>Uncovering the hidden diversity of litter-decomposition mechanisms in mushroom-forming fungi.</title>
        <authorList>
            <person name="Floudas D."/>
            <person name="Bentzer J."/>
            <person name="Ahren D."/>
            <person name="Johansson T."/>
            <person name="Persson P."/>
            <person name="Tunlid A."/>
        </authorList>
    </citation>
    <scope>NUCLEOTIDE SEQUENCE [LARGE SCALE GENOMIC DNA]</scope>
    <source>
        <strain evidence="4 5">CBS 406.79</strain>
    </source>
</reference>
<dbReference type="Gene3D" id="1.20.58.120">
    <property type="entry name" value="BAG domain"/>
    <property type="match status" value="1"/>
</dbReference>
<feature type="region of interest" description="Disordered" evidence="2">
    <location>
        <begin position="514"/>
        <end position="659"/>
    </location>
</feature>
<protein>
    <recommendedName>
        <fullName evidence="3">BAG domain-containing protein</fullName>
    </recommendedName>
</protein>
<feature type="compositionally biased region" description="Low complexity" evidence="2">
    <location>
        <begin position="1"/>
        <end position="16"/>
    </location>
</feature>
<feature type="domain" description="BAG" evidence="3">
    <location>
        <begin position="349"/>
        <end position="393"/>
    </location>
</feature>
<dbReference type="GO" id="GO:0051087">
    <property type="term" value="F:protein-folding chaperone binding"/>
    <property type="evidence" value="ECO:0007669"/>
    <property type="project" value="InterPro"/>
</dbReference>
<feature type="region of interest" description="Disordered" evidence="2">
    <location>
        <begin position="1"/>
        <end position="22"/>
    </location>
</feature>
<gene>
    <name evidence="4" type="ORF">D9757_008151</name>
</gene>
<proteinExistence type="predicted"/>
<feature type="compositionally biased region" description="Acidic residues" evidence="2">
    <location>
        <begin position="644"/>
        <end position="659"/>
    </location>
</feature>
<dbReference type="AlphaFoldDB" id="A0A8H5HDU4"/>
<feature type="compositionally biased region" description="Basic and acidic residues" evidence="2">
    <location>
        <begin position="617"/>
        <end position="631"/>
    </location>
</feature>
<dbReference type="EMBL" id="JAACJN010000057">
    <property type="protein sequence ID" value="KAF5381509.1"/>
    <property type="molecule type" value="Genomic_DNA"/>
</dbReference>
<dbReference type="Pfam" id="PF02179">
    <property type="entry name" value="BAG"/>
    <property type="match status" value="1"/>
</dbReference>
<evidence type="ECO:0000256" key="1">
    <source>
        <dbReference type="SAM" id="Coils"/>
    </source>
</evidence>
<feature type="coiled-coil region" evidence="1">
    <location>
        <begin position="99"/>
        <end position="133"/>
    </location>
</feature>
<feature type="region of interest" description="Disordered" evidence="2">
    <location>
        <begin position="210"/>
        <end position="236"/>
    </location>
</feature>
<feature type="compositionally biased region" description="Polar residues" evidence="2">
    <location>
        <begin position="425"/>
        <end position="434"/>
    </location>
</feature>
<name>A0A8H5HDU4_9AGAR</name>
<evidence type="ECO:0000256" key="2">
    <source>
        <dbReference type="SAM" id="MobiDB-lite"/>
    </source>
</evidence>
<keyword evidence="5" id="KW-1185">Reference proteome</keyword>
<organism evidence="4 5">
    <name type="scientific">Collybiopsis confluens</name>
    <dbReference type="NCBI Taxonomy" id="2823264"/>
    <lineage>
        <taxon>Eukaryota</taxon>
        <taxon>Fungi</taxon>
        <taxon>Dikarya</taxon>
        <taxon>Basidiomycota</taxon>
        <taxon>Agaricomycotina</taxon>
        <taxon>Agaricomycetes</taxon>
        <taxon>Agaricomycetidae</taxon>
        <taxon>Agaricales</taxon>
        <taxon>Marasmiineae</taxon>
        <taxon>Omphalotaceae</taxon>
        <taxon>Collybiopsis</taxon>
    </lineage>
</organism>
<feature type="compositionally biased region" description="Polar residues" evidence="2">
    <location>
        <begin position="324"/>
        <end position="334"/>
    </location>
</feature>
<feature type="compositionally biased region" description="Polar residues" evidence="2">
    <location>
        <begin position="536"/>
        <end position="566"/>
    </location>
</feature>